<dbReference type="Proteomes" id="UP000196560">
    <property type="component" value="Unassembled WGS sequence"/>
</dbReference>
<dbReference type="RefSeq" id="WP_087186388.1">
    <property type="nucleotide sequence ID" value="NZ_DBFBJE010000012.1"/>
</dbReference>
<organism evidence="1 2">
    <name type="scientific">Enorma massiliensis</name>
    <dbReference type="NCBI Taxonomy" id="1472761"/>
    <lineage>
        <taxon>Bacteria</taxon>
        <taxon>Bacillati</taxon>
        <taxon>Actinomycetota</taxon>
        <taxon>Coriobacteriia</taxon>
        <taxon>Coriobacteriales</taxon>
        <taxon>Coriobacteriaceae</taxon>
        <taxon>Enorma</taxon>
    </lineage>
</organism>
<protein>
    <submittedName>
        <fullName evidence="1">Uncharacterized protein</fullName>
    </submittedName>
</protein>
<sequence length="116" mass="13090">MRHEGNDEVLLFESEEDEETLRISCRATKEGGLVIHQMSEGELTAWCFEESPHEVEVTVSPRAIAPMLEYLHAEDVQQLSNLLAAAYSGYDASIRIRALMRRLGVAYGVSERPIIR</sequence>
<accession>A0A1Y3U2U0</accession>
<evidence type="ECO:0000313" key="1">
    <source>
        <dbReference type="EMBL" id="OUN43104.1"/>
    </source>
</evidence>
<keyword evidence="2" id="KW-1185">Reference proteome</keyword>
<name>A0A1Y3U2U0_9ACTN</name>
<proteinExistence type="predicted"/>
<dbReference type="EMBL" id="NFHO01000005">
    <property type="protein sequence ID" value="OUN43104.1"/>
    <property type="molecule type" value="Genomic_DNA"/>
</dbReference>
<dbReference type="eggNOG" id="ENOG5032CZH">
    <property type="taxonomic scope" value="Bacteria"/>
</dbReference>
<comment type="caution">
    <text evidence="1">The sequence shown here is derived from an EMBL/GenBank/DDBJ whole genome shotgun (WGS) entry which is preliminary data.</text>
</comment>
<gene>
    <name evidence="1" type="ORF">B5G21_05805</name>
</gene>
<dbReference type="AlphaFoldDB" id="A0A1Y3U2U0"/>
<evidence type="ECO:0000313" key="2">
    <source>
        <dbReference type="Proteomes" id="UP000196560"/>
    </source>
</evidence>
<reference evidence="2" key="1">
    <citation type="submission" date="2017-04" db="EMBL/GenBank/DDBJ databases">
        <title>Function of individual gut microbiota members based on whole genome sequencing of pure cultures obtained from chicken caecum.</title>
        <authorList>
            <person name="Medvecky M."/>
            <person name="Cejkova D."/>
            <person name="Polansky O."/>
            <person name="Karasova D."/>
            <person name="Kubasova T."/>
            <person name="Cizek A."/>
            <person name="Rychlik I."/>
        </authorList>
    </citation>
    <scope>NUCLEOTIDE SEQUENCE [LARGE SCALE GENOMIC DNA]</scope>
    <source>
        <strain evidence="2">An70</strain>
    </source>
</reference>